<name>A9P1Y4_PICSI</name>
<dbReference type="GO" id="GO:2000022">
    <property type="term" value="P:regulation of jasmonic acid mediated signaling pathway"/>
    <property type="evidence" value="ECO:0007669"/>
    <property type="project" value="TreeGrafter"/>
</dbReference>
<proteinExistence type="evidence at transcript level"/>
<dbReference type="InterPro" id="IPR040390">
    <property type="entry name" value="TIFY/JAZ"/>
</dbReference>
<feature type="domain" description="Tify" evidence="2">
    <location>
        <begin position="137"/>
        <end position="171"/>
    </location>
</feature>
<protein>
    <recommendedName>
        <fullName evidence="2">Tify domain-containing protein</fullName>
    </recommendedName>
</protein>
<dbReference type="InterPro" id="IPR010399">
    <property type="entry name" value="Tify_dom"/>
</dbReference>
<dbReference type="SMART" id="SM00979">
    <property type="entry name" value="TIFY"/>
    <property type="match status" value="1"/>
</dbReference>
<organism evidence="3">
    <name type="scientific">Picea sitchensis</name>
    <name type="common">Sitka spruce</name>
    <name type="synonym">Pinus sitchensis</name>
    <dbReference type="NCBI Taxonomy" id="3332"/>
    <lineage>
        <taxon>Eukaryota</taxon>
        <taxon>Viridiplantae</taxon>
        <taxon>Streptophyta</taxon>
        <taxon>Embryophyta</taxon>
        <taxon>Tracheophyta</taxon>
        <taxon>Spermatophyta</taxon>
        <taxon>Pinopsida</taxon>
        <taxon>Pinidae</taxon>
        <taxon>Conifers I</taxon>
        <taxon>Pinales</taxon>
        <taxon>Pinaceae</taxon>
        <taxon>Picea</taxon>
    </lineage>
</organism>
<sequence length="269" mass="29435">MSPSESVAFEFLRVQNASEANGAGVNGSTTLEFGPGKQLAKPRLQDLWRIKPQMMQKVLSSIGFSEDKKTDFAHVNHQAKGFNGCSEASSHAEMMELFPVSRGFGSNPGVAEKNITVRSAISQTDSVSRSVPAKAPEQQSTAQLAIFYNGMVNVYDVPPEKAEAIMRFAGDNSLNKTSTPKINSCKIKQILKPLPSKPASNADNEDQPERHPVGLEIVRKLSVQRFLQKRKDRINSVAPYTTMNTATLPSKAWKDSEDQIILSLACPSQ</sequence>
<dbReference type="Pfam" id="PF06200">
    <property type="entry name" value="tify"/>
    <property type="match status" value="1"/>
</dbReference>
<dbReference type="EMBL" id="EF087660">
    <property type="protein sequence ID" value="ABK26895.1"/>
    <property type="molecule type" value="mRNA"/>
</dbReference>
<evidence type="ECO:0000256" key="1">
    <source>
        <dbReference type="ARBA" id="ARBA00008614"/>
    </source>
</evidence>
<dbReference type="GO" id="GO:0031347">
    <property type="term" value="P:regulation of defense response"/>
    <property type="evidence" value="ECO:0007669"/>
    <property type="project" value="TreeGrafter"/>
</dbReference>
<dbReference type="PANTHER" id="PTHR33077:SF60">
    <property type="entry name" value="TIFY DOMAIN-CONTAINING PROTEIN"/>
    <property type="match status" value="1"/>
</dbReference>
<dbReference type="PROSITE" id="PS51320">
    <property type="entry name" value="TIFY"/>
    <property type="match status" value="1"/>
</dbReference>
<dbReference type="Pfam" id="PF09425">
    <property type="entry name" value="Jas_motif"/>
    <property type="match status" value="1"/>
</dbReference>
<reference evidence="3" key="1">
    <citation type="journal article" date="2008" name="BMC Genomics">
        <title>A conifer genomics resource of 200,000 spruce (Picea spp.) ESTs and 6,464 high-quality, sequence-finished full-length cDNAs for Sitka spruce (Picea sitchensis).</title>
        <authorList>
            <person name="Ralph S.G."/>
            <person name="Chun H.J."/>
            <person name="Kolosova N."/>
            <person name="Cooper D."/>
            <person name="Oddy C."/>
            <person name="Ritland C.E."/>
            <person name="Kirkpatrick R."/>
            <person name="Moore R."/>
            <person name="Barber S."/>
            <person name="Holt R.A."/>
            <person name="Jones S.J."/>
            <person name="Marra M.A."/>
            <person name="Douglas C.J."/>
            <person name="Ritland K."/>
            <person name="Bohlmann J."/>
        </authorList>
    </citation>
    <scope>NUCLEOTIDE SEQUENCE</scope>
    <source>
        <tissue evidence="3">Green portion of the leader tissue</tissue>
    </source>
</reference>
<dbReference type="PANTHER" id="PTHR33077">
    <property type="entry name" value="PROTEIN TIFY 4A-RELATED-RELATED"/>
    <property type="match status" value="1"/>
</dbReference>
<accession>A9P1Y4</accession>
<dbReference type="InterPro" id="IPR018467">
    <property type="entry name" value="CCT_CS"/>
</dbReference>
<comment type="similarity">
    <text evidence="1">Belongs to the TIFY/JAZ family.</text>
</comment>
<dbReference type="GO" id="GO:0009611">
    <property type="term" value="P:response to wounding"/>
    <property type="evidence" value="ECO:0007669"/>
    <property type="project" value="TreeGrafter"/>
</dbReference>
<dbReference type="AlphaFoldDB" id="A9P1Y4"/>
<evidence type="ECO:0000259" key="2">
    <source>
        <dbReference type="PROSITE" id="PS51320"/>
    </source>
</evidence>
<dbReference type="GO" id="GO:0005634">
    <property type="term" value="C:nucleus"/>
    <property type="evidence" value="ECO:0007669"/>
    <property type="project" value="TreeGrafter"/>
</dbReference>
<evidence type="ECO:0000313" key="3">
    <source>
        <dbReference type="EMBL" id="ABK26895.1"/>
    </source>
</evidence>